<sequence length="872" mass="99096">MEDELTEEQIVARQRVNKILQQFDKVAFKLTYFIYEGAQTTGQKIVPRLFSALKQCERRCNYNAFFAIWKFMVKYKMCTKEFDWKMIVNILEKDGTGNLPLLSEALKVMWPFQSQYRDEAYLVNTVFLLKKEMYEKAHEEASKFTGRQISNPTSFEVTKVAASNLLMGYKTMLDYHFVEPDDKEALAVLKESFDQLLSNDTCVPLFVETYVCVLMRLKLQEEAEMFLRKYVEKESQGTIAITPALHALNIMKLHMPKASLGIIISFLELIAERNSGDAKVLELCQHYLHVHNSGINCQSDTESDFDFGSDYGAISFANKREGLSKCFELIVYFLDVHIYNVPSTVIREGWSILSDTVRRICMQVPDDCLRTVVDLWHNDRKRWWPCFRLPRSGLPSNLPPGDAEYLSNKGFVCYILESQHHPFVATLREHPECKLLKSLIKQLSHHKIIFDSKIEPILRANGPIAPVPLISSPDVPHVPSIQTQTVPCNPKFQAIDSVQKAKDYVNYLLVTRPVKELEEYKLSVRTTNRNTVAMLELPIHEVLVKRYQNRRKAKVQSRFLRMTRSSRSATLSAGGSVCSLDSLDSQDSYLDLSEKETDDSDVASNRSSSPIAMEDDDIFDFPELNPNLLAKIEAAKQRWGEFFDTGRWNPLSEDEISDRAYEDLASNEDYAPSSCSDDSDLSSIEDQADEIETYSQSEAHFESSLYLAPEDYSGCPSSPASSFSSVSPPLLQYSGVPSQPKEVIRNEDRYGFMELDSFSVRSNSPTSDIVENINRVIKNLDADMYCANAAMKPSSMEEGEEDFVVEEEIEIPQYNTTPGFQQNSGACAVENTDRPELSFGSNLNRSFSRDFEASSPDMFASCSEGEGNTLFI</sequence>
<name>A0AAD5KRU0_9CRUS</name>
<keyword evidence="2" id="KW-1185">Reference proteome</keyword>
<comment type="caution">
    <text evidence="1">The sequence shown here is derived from an EMBL/GenBank/DDBJ whole genome shotgun (WGS) entry which is preliminary data.</text>
</comment>
<accession>A0AAD5KRU0</accession>
<dbReference type="AlphaFoldDB" id="A0AAD5KRU0"/>
<dbReference type="EMBL" id="WJBH02000005">
    <property type="protein sequence ID" value="KAI9558249.1"/>
    <property type="molecule type" value="Genomic_DNA"/>
</dbReference>
<dbReference type="Proteomes" id="UP000820818">
    <property type="component" value="Linkage Group LG5"/>
</dbReference>
<reference evidence="1 2" key="1">
    <citation type="submission" date="2022-05" db="EMBL/GenBank/DDBJ databases">
        <title>A multi-omics perspective on studying reproductive biology in Daphnia sinensis.</title>
        <authorList>
            <person name="Jia J."/>
        </authorList>
    </citation>
    <scope>NUCLEOTIDE SEQUENCE [LARGE SCALE GENOMIC DNA]</scope>
    <source>
        <strain evidence="1 2">WSL</strain>
    </source>
</reference>
<gene>
    <name evidence="1" type="ORF">GHT06_015002</name>
</gene>
<protein>
    <submittedName>
        <fullName evidence="1">Uncharacterized protein</fullName>
    </submittedName>
</protein>
<proteinExistence type="predicted"/>
<organism evidence="1 2">
    <name type="scientific">Daphnia sinensis</name>
    <dbReference type="NCBI Taxonomy" id="1820382"/>
    <lineage>
        <taxon>Eukaryota</taxon>
        <taxon>Metazoa</taxon>
        <taxon>Ecdysozoa</taxon>
        <taxon>Arthropoda</taxon>
        <taxon>Crustacea</taxon>
        <taxon>Branchiopoda</taxon>
        <taxon>Diplostraca</taxon>
        <taxon>Cladocera</taxon>
        <taxon>Anomopoda</taxon>
        <taxon>Daphniidae</taxon>
        <taxon>Daphnia</taxon>
        <taxon>Daphnia similis group</taxon>
    </lineage>
</organism>
<evidence type="ECO:0000313" key="2">
    <source>
        <dbReference type="Proteomes" id="UP000820818"/>
    </source>
</evidence>
<evidence type="ECO:0000313" key="1">
    <source>
        <dbReference type="EMBL" id="KAI9558249.1"/>
    </source>
</evidence>